<evidence type="ECO:0000313" key="2">
    <source>
        <dbReference type="Proteomes" id="UP000054166"/>
    </source>
</evidence>
<proteinExistence type="predicted"/>
<protein>
    <recommendedName>
        <fullName evidence="3">Glycosyltransferase family 1 protein</fullName>
    </recommendedName>
</protein>
<dbReference type="OrthoDB" id="549336at2759"/>
<name>A0A0C3EJQ5_PILCF</name>
<sequence>MVNDSYRSLQCLIHKISPLRSFVSMALYSLNSLTSRQVRHLTYFATTCLLVALFKIWYKEDILCRLSFNRRMSICPTQTQTPLLPPATYNVVVASTFPHHFDVYLALVWSFERVMKERGSRGSVQVYAPLPFYYDFQTVVDELGLYHGSVKNPENLIHDIESTAIDMIILGTCEVDIPNLQDRLLAAWDARDNGHKFQLVCIAHDHNDRRWHTHITPWARRNTLRLLTLSEHVSNSFWAQFKSISTSINPVLRSSGYTMVSIDAHIPIANLTGLPDKSGRRILSSAVIQGSFSPDRRAYNDIFKDLIRSLHESPASWGYLPLGDGPSYIPDKGLVDPPFKLHLVGSGSLDLPPELKNIVVFHVNLNYREYYDVMGEIDICVPAFGPSDKYYVEQASATTHTCLETNIQMLVTLRHREAYTYLDDDQVTVTYPAVMTEIDAIRALRTQNASAFLESDPSGSGTTLSSNVAVQRAVEDMMAKGWVRTKRGFEDRKRKIWAANDVVVSKLLNDL</sequence>
<dbReference type="EMBL" id="KN833104">
    <property type="protein sequence ID" value="KIM72870.1"/>
    <property type="molecule type" value="Genomic_DNA"/>
</dbReference>
<dbReference type="HOGENOM" id="CLU_045279_0_0_1"/>
<keyword evidence="2" id="KW-1185">Reference proteome</keyword>
<accession>A0A0C3EJQ5</accession>
<evidence type="ECO:0008006" key="3">
    <source>
        <dbReference type="Google" id="ProtNLM"/>
    </source>
</evidence>
<dbReference type="AlphaFoldDB" id="A0A0C3EJQ5"/>
<reference evidence="1 2" key="1">
    <citation type="submission" date="2014-04" db="EMBL/GenBank/DDBJ databases">
        <authorList>
            <consortium name="DOE Joint Genome Institute"/>
            <person name="Kuo A."/>
            <person name="Tarkka M."/>
            <person name="Buscot F."/>
            <person name="Kohler A."/>
            <person name="Nagy L.G."/>
            <person name="Floudas D."/>
            <person name="Copeland A."/>
            <person name="Barry K.W."/>
            <person name="Cichocki N."/>
            <person name="Veneault-Fourrey C."/>
            <person name="LaButti K."/>
            <person name="Lindquist E.A."/>
            <person name="Lipzen A."/>
            <person name="Lundell T."/>
            <person name="Morin E."/>
            <person name="Murat C."/>
            <person name="Sun H."/>
            <person name="Tunlid A."/>
            <person name="Henrissat B."/>
            <person name="Grigoriev I.V."/>
            <person name="Hibbett D.S."/>
            <person name="Martin F."/>
            <person name="Nordberg H.P."/>
            <person name="Cantor M.N."/>
            <person name="Hua S.X."/>
        </authorList>
    </citation>
    <scope>NUCLEOTIDE SEQUENCE [LARGE SCALE GENOMIC DNA]</scope>
    <source>
        <strain evidence="1 2">F 1598</strain>
    </source>
</reference>
<dbReference type="STRING" id="765440.A0A0C3EJQ5"/>
<reference evidence="2" key="2">
    <citation type="submission" date="2015-01" db="EMBL/GenBank/DDBJ databases">
        <title>Evolutionary Origins and Diversification of the Mycorrhizal Mutualists.</title>
        <authorList>
            <consortium name="DOE Joint Genome Institute"/>
            <consortium name="Mycorrhizal Genomics Consortium"/>
            <person name="Kohler A."/>
            <person name="Kuo A."/>
            <person name="Nagy L.G."/>
            <person name="Floudas D."/>
            <person name="Copeland A."/>
            <person name="Barry K.W."/>
            <person name="Cichocki N."/>
            <person name="Veneault-Fourrey C."/>
            <person name="LaButti K."/>
            <person name="Lindquist E.A."/>
            <person name="Lipzen A."/>
            <person name="Lundell T."/>
            <person name="Morin E."/>
            <person name="Murat C."/>
            <person name="Riley R."/>
            <person name="Ohm R."/>
            <person name="Sun H."/>
            <person name="Tunlid A."/>
            <person name="Henrissat B."/>
            <person name="Grigoriev I.V."/>
            <person name="Hibbett D.S."/>
            <person name="Martin F."/>
        </authorList>
    </citation>
    <scope>NUCLEOTIDE SEQUENCE [LARGE SCALE GENOMIC DNA]</scope>
    <source>
        <strain evidence="2">F 1598</strain>
    </source>
</reference>
<evidence type="ECO:0000313" key="1">
    <source>
        <dbReference type="EMBL" id="KIM72870.1"/>
    </source>
</evidence>
<gene>
    <name evidence="1" type="ORF">PILCRDRAFT_803295</name>
</gene>
<organism evidence="1 2">
    <name type="scientific">Piloderma croceum (strain F 1598)</name>
    <dbReference type="NCBI Taxonomy" id="765440"/>
    <lineage>
        <taxon>Eukaryota</taxon>
        <taxon>Fungi</taxon>
        <taxon>Dikarya</taxon>
        <taxon>Basidiomycota</taxon>
        <taxon>Agaricomycotina</taxon>
        <taxon>Agaricomycetes</taxon>
        <taxon>Agaricomycetidae</taxon>
        <taxon>Atheliales</taxon>
        <taxon>Atheliaceae</taxon>
        <taxon>Piloderma</taxon>
    </lineage>
</organism>
<dbReference type="Proteomes" id="UP000054166">
    <property type="component" value="Unassembled WGS sequence"/>
</dbReference>
<dbReference type="InParanoid" id="A0A0C3EJQ5"/>